<evidence type="ECO:0000313" key="2">
    <source>
        <dbReference type="Proteomes" id="UP001188597"/>
    </source>
</evidence>
<comment type="caution">
    <text evidence="1">The sequence shown here is derived from an EMBL/GenBank/DDBJ whole genome shotgun (WGS) entry which is preliminary data.</text>
</comment>
<evidence type="ECO:0000313" key="1">
    <source>
        <dbReference type="EMBL" id="KAK3019545.1"/>
    </source>
</evidence>
<organism evidence="1 2">
    <name type="scientific">Escallonia herrerae</name>
    <dbReference type="NCBI Taxonomy" id="1293975"/>
    <lineage>
        <taxon>Eukaryota</taxon>
        <taxon>Viridiplantae</taxon>
        <taxon>Streptophyta</taxon>
        <taxon>Embryophyta</taxon>
        <taxon>Tracheophyta</taxon>
        <taxon>Spermatophyta</taxon>
        <taxon>Magnoliopsida</taxon>
        <taxon>eudicotyledons</taxon>
        <taxon>Gunneridae</taxon>
        <taxon>Pentapetalae</taxon>
        <taxon>asterids</taxon>
        <taxon>campanulids</taxon>
        <taxon>Escalloniales</taxon>
        <taxon>Escalloniaceae</taxon>
        <taxon>Escallonia</taxon>
    </lineage>
</organism>
<gene>
    <name evidence="1" type="ORF">RJ639_004333</name>
</gene>
<dbReference type="AlphaFoldDB" id="A0AA89AXT6"/>
<reference evidence="1" key="1">
    <citation type="submission" date="2022-12" db="EMBL/GenBank/DDBJ databases">
        <title>Draft genome assemblies for two species of Escallonia (Escalloniales).</title>
        <authorList>
            <person name="Chanderbali A."/>
            <person name="Dervinis C."/>
            <person name="Anghel I."/>
            <person name="Soltis D."/>
            <person name="Soltis P."/>
            <person name="Zapata F."/>
        </authorList>
    </citation>
    <scope>NUCLEOTIDE SEQUENCE</scope>
    <source>
        <strain evidence="1">UCBG64.0493</strain>
        <tissue evidence="1">Leaf</tissue>
    </source>
</reference>
<name>A0AA89AXT6_9ASTE</name>
<accession>A0AA89AXT6</accession>
<dbReference type="EMBL" id="JAVXUP010000870">
    <property type="protein sequence ID" value="KAK3019545.1"/>
    <property type="molecule type" value="Genomic_DNA"/>
</dbReference>
<sequence>MAALWPWLKAMERKIMSQETECPNSLRNGIGYLSGFVAGTGKGLVEGIKASEPRDTLKLHMNQVLNASGYAGWRLGNLAGHRAAVRRDGEWDAPIALPQLQAPDLYFSSRAGGFSLQVLSLTFYYDVPERLQTREVQFSIPAVMTFQAFKHCKVYDLFKPIKVFLHL</sequence>
<keyword evidence="2" id="KW-1185">Reference proteome</keyword>
<proteinExistence type="predicted"/>
<protein>
    <submittedName>
        <fullName evidence="1">Uncharacterized protein</fullName>
    </submittedName>
</protein>
<dbReference type="Proteomes" id="UP001188597">
    <property type="component" value="Unassembled WGS sequence"/>
</dbReference>